<protein>
    <submittedName>
        <fullName evidence="1">Uncharacterized protein</fullName>
    </submittedName>
</protein>
<organism evidence="1 2">
    <name type="scientific">Mariniradius saccharolyticus AK6</name>
    <dbReference type="NCBI Taxonomy" id="1239962"/>
    <lineage>
        <taxon>Bacteria</taxon>
        <taxon>Pseudomonadati</taxon>
        <taxon>Bacteroidota</taxon>
        <taxon>Cytophagia</taxon>
        <taxon>Cytophagales</taxon>
        <taxon>Cyclobacteriaceae</taxon>
        <taxon>Mariniradius</taxon>
    </lineage>
</organism>
<proteinExistence type="predicted"/>
<dbReference type="Proteomes" id="UP000010953">
    <property type="component" value="Unassembled WGS sequence"/>
</dbReference>
<evidence type="ECO:0000313" key="1">
    <source>
        <dbReference type="EMBL" id="EMS31490.1"/>
    </source>
</evidence>
<name>M7X1X1_9BACT</name>
<keyword evidence="2" id="KW-1185">Reference proteome</keyword>
<reference evidence="1" key="1">
    <citation type="submission" date="2013-01" db="EMBL/GenBank/DDBJ databases">
        <title>Genome assembly of Mariniradius saccharolyticus AK6.</title>
        <authorList>
            <person name="Vaidya B."/>
            <person name="Khatri I."/>
            <person name="Tanuku N.R.S."/>
            <person name="Subramanian S."/>
            <person name="Pinnaka A."/>
        </authorList>
    </citation>
    <scope>NUCLEOTIDE SEQUENCE [LARGE SCALE GENOMIC DNA]</scope>
    <source>
        <strain evidence="1">AK6</strain>
    </source>
</reference>
<evidence type="ECO:0000313" key="2">
    <source>
        <dbReference type="Proteomes" id="UP000010953"/>
    </source>
</evidence>
<dbReference type="EMBL" id="AMZY02000019">
    <property type="protein sequence ID" value="EMS31490.1"/>
    <property type="molecule type" value="Genomic_DNA"/>
</dbReference>
<accession>M7X1X1</accession>
<dbReference type="InParanoid" id="M7X1X1"/>
<dbReference type="AlphaFoldDB" id="M7X1X1"/>
<sequence>MGMKVVTGMFDCRAGILPNMSMVAMWDEVVPHHERHGYGQEEQGDASFHFWKRNLLKIQAHQNIDI</sequence>
<comment type="caution">
    <text evidence="1">The sequence shown here is derived from an EMBL/GenBank/DDBJ whole genome shotgun (WGS) entry which is preliminary data.</text>
</comment>
<gene>
    <name evidence="1" type="ORF">C943_02145</name>
</gene>